<organism evidence="12 13">
    <name type="scientific">Phaeovibrio sulfidiphilus</name>
    <dbReference type="NCBI Taxonomy" id="1220600"/>
    <lineage>
        <taxon>Bacteria</taxon>
        <taxon>Pseudomonadati</taxon>
        <taxon>Pseudomonadota</taxon>
        <taxon>Alphaproteobacteria</taxon>
        <taxon>Rhodospirillales</taxon>
        <taxon>Rhodospirillaceae</taxon>
        <taxon>Phaeovibrio</taxon>
    </lineage>
</organism>
<evidence type="ECO:0000256" key="2">
    <source>
        <dbReference type="ARBA" id="ARBA00022448"/>
    </source>
</evidence>
<protein>
    <recommendedName>
        <fullName evidence="9">Sec-independent protein translocase protein TatB</fullName>
    </recommendedName>
</protein>
<evidence type="ECO:0000256" key="5">
    <source>
        <dbReference type="ARBA" id="ARBA00022927"/>
    </source>
</evidence>
<keyword evidence="7 9" id="KW-0811">Translocation</keyword>
<dbReference type="Gene3D" id="1.20.5.3310">
    <property type="match status" value="1"/>
</dbReference>
<comment type="caution">
    <text evidence="12">The sequence shown here is derived from an EMBL/GenBank/DDBJ whole genome shotgun (WGS) entry which is preliminary data.</text>
</comment>
<dbReference type="GO" id="GO:0033281">
    <property type="term" value="C:TAT protein transport complex"/>
    <property type="evidence" value="ECO:0007669"/>
    <property type="project" value="UniProtKB-UniRule"/>
</dbReference>
<evidence type="ECO:0000256" key="3">
    <source>
        <dbReference type="ARBA" id="ARBA00022475"/>
    </source>
</evidence>
<dbReference type="InterPro" id="IPR018448">
    <property type="entry name" value="TatB"/>
</dbReference>
<feature type="region of interest" description="Disordered" evidence="10">
    <location>
        <begin position="79"/>
        <end position="189"/>
    </location>
</feature>
<dbReference type="InterPro" id="IPR003369">
    <property type="entry name" value="TatA/B/E"/>
</dbReference>
<evidence type="ECO:0000313" key="12">
    <source>
        <dbReference type="EMBL" id="MBE1236163.1"/>
    </source>
</evidence>
<dbReference type="GO" id="GO:0043953">
    <property type="term" value="P:protein transport by the Tat complex"/>
    <property type="evidence" value="ECO:0007669"/>
    <property type="project" value="UniProtKB-UniRule"/>
</dbReference>
<proteinExistence type="inferred from homology"/>
<dbReference type="NCBIfam" id="TIGR01410">
    <property type="entry name" value="tatB"/>
    <property type="match status" value="1"/>
</dbReference>
<feature type="transmembrane region" description="Helical" evidence="11">
    <location>
        <begin position="6"/>
        <end position="32"/>
    </location>
</feature>
<dbReference type="HAMAP" id="MF_00237">
    <property type="entry name" value="TatB"/>
    <property type="match status" value="1"/>
</dbReference>
<dbReference type="GO" id="GO:0008320">
    <property type="term" value="F:protein transmembrane transporter activity"/>
    <property type="evidence" value="ECO:0007669"/>
    <property type="project" value="UniProtKB-UniRule"/>
</dbReference>
<evidence type="ECO:0000256" key="7">
    <source>
        <dbReference type="ARBA" id="ARBA00023010"/>
    </source>
</evidence>
<dbReference type="PANTHER" id="PTHR33162">
    <property type="entry name" value="SEC-INDEPENDENT PROTEIN TRANSLOCASE PROTEIN TATA, CHLOROPLASTIC"/>
    <property type="match status" value="1"/>
</dbReference>
<keyword evidence="6 9" id="KW-1133">Transmembrane helix</keyword>
<dbReference type="EMBL" id="JACZHT010000001">
    <property type="protein sequence ID" value="MBE1236163.1"/>
    <property type="molecule type" value="Genomic_DNA"/>
</dbReference>
<evidence type="ECO:0000256" key="9">
    <source>
        <dbReference type="HAMAP-Rule" id="MF_00237"/>
    </source>
</evidence>
<sequence length="189" mass="19056">MFDIGWGEILVVAVIALVVIGPKELPVVLRTLGRWTRRIRLMASQVQGQVDTLIREAELEEVRDTLKAARPSNVARALDRTIDPDGSIARTFQNPPAWSGEPVSPTSAVPSADASPAALAAPGASAPPVGEGRATPAASGLTSGSASGSPVSEASEPSASGGTSAPGRPAAPENAGAAPLPSRDTEPGA</sequence>
<evidence type="ECO:0000313" key="13">
    <source>
        <dbReference type="Proteomes" id="UP000631034"/>
    </source>
</evidence>
<gene>
    <name evidence="9 12" type="primary">tatB</name>
    <name evidence="12" type="ORF">IHV25_00630</name>
</gene>
<evidence type="ECO:0000256" key="6">
    <source>
        <dbReference type="ARBA" id="ARBA00022989"/>
    </source>
</evidence>
<keyword evidence="2 9" id="KW-0813">Transport</keyword>
<dbReference type="Pfam" id="PF02416">
    <property type="entry name" value="TatA_B_E"/>
    <property type="match status" value="1"/>
</dbReference>
<keyword evidence="8 9" id="KW-0472">Membrane</keyword>
<feature type="compositionally biased region" description="Low complexity" evidence="10">
    <location>
        <begin position="102"/>
        <end position="172"/>
    </location>
</feature>
<evidence type="ECO:0000256" key="4">
    <source>
        <dbReference type="ARBA" id="ARBA00022692"/>
    </source>
</evidence>
<name>A0A8J6YKM8_9PROT</name>
<dbReference type="RefSeq" id="WP_192533041.1">
    <property type="nucleotide sequence ID" value="NZ_JACZHT010000001.1"/>
</dbReference>
<keyword evidence="4 9" id="KW-0812">Transmembrane</keyword>
<comment type="subunit">
    <text evidence="9">The Tat system comprises two distinct complexes: a TatABC complex, containing multiple copies of TatA, TatB and TatC subunits, and a separate TatA complex, containing only TatA subunits. Substrates initially bind to the TatABC complex, which probably triggers association of the separate TatA complex to form the active translocon.</text>
</comment>
<dbReference type="PANTHER" id="PTHR33162:SF1">
    <property type="entry name" value="SEC-INDEPENDENT PROTEIN TRANSLOCASE PROTEIN TATA, CHLOROPLASTIC"/>
    <property type="match status" value="1"/>
</dbReference>
<dbReference type="Proteomes" id="UP000631034">
    <property type="component" value="Unassembled WGS sequence"/>
</dbReference>
<reference evidence="12" key="1">
    <citation type="submission" date="2020-10" db="EMBL/GenBank/DDBJ databases">
        <title>Genome sequence of the unusual species of purple photosynthetic bacteria, Phaeovibrio sulfidiphilus DSM 23193, type strain.</title>
        <authorList>
            <person name="Kyndt J.A."/>
            <person name="Meyer T.E."/>
        </authorList>
    </citation>
    <scope>NUCLEOTIDE SEQUENCE</scope>
    <source>
        <strain evidence="12">DSM 23193</strain>
    </source>
</reference>
<dbReference type="PRINTS" id="PR01506">
    <property type="entry name" value="TATBPROTEIN"/>
</dbReference>
<comment type="similarity">
    <text evidence="9">Belongs to the TatB family.</text>
</comment>
<comment type="function">
    <text evidence="9">Part of the twin-arginine translocation (Tat) system that transports large folded proteins containing a characteristic twin-arginine motif in their signal peptide across membranes. Together with TatC, TatB is part of a receptor directly interacting with Tat signal peptides. TatB may form an oligomeric binding site that transiently accommodates folded Tat precursor proteins before their translocation.</text>
</comment>
<comment type="subcellular location">
    <subcellularLocation>
        <location evidence="9">Cell membrane</location>
        <topology evidence="9">Single-pass membrane protein</topology>
    </subcellularLocation>
    <subcellularLocation>
        <location evidence="1">Membrane</location>
        <topology evidence="1">Single-pass membrane protein</topology>
    </subcellularLocation>
</comment>
<evidence type="ECO:0000256" key="1">
    <source>
        <dbReference type="ARBA" id="ARBA00004167"/>
    </source>
</evidence>
<keyword evidence="5 9" id="KW-0653">Protein transport</keyword>
<keyword evidence="3 9" id="KW-1003">Cell membrane</keyword>
<dbReference type="AlphaFoldDB" id="A0A8J6YKM8"/>
<evidence type="ECO:0000256" key="10">
    <source>
        <dbReference type="SAM" id="MobiDB-lite"/>
    </source>
</evidence>
<keyword evidence="13" id="KW-1185">Reference proteome</keyword>
<evidence type="ECO:0000256" key="8">
    <source>
        <dbReference type="ARBA" id="ARBA00023136"/>
    </source>
</evidence>
<evidence type="ECO:0000256" key="11">
    <source>
        <dbReference type="SAM" id="Phobius"/>
    </source>
</evidence>
<accession>A0A8J6YKM8</accession>